<dbReference type="FunFam" id="2.60.120.260:FF:000088">
    <property type="entry name" value="Beta-galactosidase A"/>
    <property type="match status" value="1"/>
</dbReference>
<dbReference type="AlphaFoldDB" id="A0A3N4K9E7"/>
<feature type="signal peptide" evidence="10">
    <location>
        <begin position="1"/>
        <end position="25"/>
    </location>
</feature>
<sequence length="1020" mass="113267">MKLSMRSLYTAGCLLALTLATVVIASPTGHSKSLFGRKPSDYIIQRDDNNLQTMVTWDEHSLLLNGERIMIFSGEVHPWRLPVASLWLDVFEKIKALGFNAVSFYVHWGLVEYKKGDFNFDGIRSYTPFFEAARKAGIYLIARPGPYINAETTGGGFPGWGIRVEGAWRSENATYLAAMEDYVRVISEIIAPEQITNGGPVILLQPENEFSVGSPWIPWPQSKYMQVLQDWFRDSGIVVPMISNDVWGGFANYVPGSGEGQVDIYGYDSYPQGFDCANPYTWVDGKIPTDFYETHMRVSPNTPNSILEFQGGAFDPWGGPGYEACAILLNHEFERVFYKNKISFSTTIFNIYMTFGGTNWGGVAYPGVYTSYDYASAISENRRINREKYSELKLQANFLKVSPAYLTTVPQNLIPNTINGSFTNNPALAVTETKDVVGNKTVFWIVRHGAYNSLEKSTYKLTVPTSLGNLSIPQLGGSLTLDGRDSKIHVTDYTFGDKTILYSSGEIFTWKKFGSKHVLVLYGASEETHETAIAYKGTAPTIKVADKKSLNKTQAKDGVLILNYVTTGQTVVEIGDDLLVYLVDRNVAYRLWVPDLPSDKGVPGPAFSTDDAVIIKGTYLIRSADIDGSTLQIRGDINVTETIEVVAGLDVKKVKFNGEDVKVEKSSYGTLLGKLVYKEPKATLPALSKLTWKYADSLPEIGDKYDDSKWTNADKKNTTSRALTTPENLYASEYGYHTGNILWRGHFTATGKENSFNASLIGGNAFGFSVWLNSDLLGSWYGYDSGVFGNKTFTFPTLKKGSKNIITILQDHQGLSGDWNAGTDEFRTPRGILYYDFKGSPDTTVSWKLTGNLGGETYIDRARGPLNEGGLYAERQGWHYPGFNTDKWTKKSPLEGIDKAGVGFFRTEFDLNLPKDYDIPLSFKFSNSTSTPNFRAQIYVNGYQFGKYANNVGPQLEFPVPEGIINHQGKNTLGVSLWAMDKEGAKIDSLELVATALIQSGFGEVEASEQPRWKERKGAY</sequence>
<keyword evidence="6" id="KW-0325">Glycoprotein</keyword>
<dbReference type="SUPFAM" id="SSF49785">
    <property type="entry name" value="Galactose-binding domain-like"/>
    <property type="match status" value="2"/>
</dbReference>
<reference evidence="12 13" key="1">
    <citation type="journal article" date="2018" name="Nat. Ecol. Evol.">
        <title>Pezizomycetes genomes reveal the molecular basis of ectomycorrhizal truffle lifestyle.</title>
        <authorList>
            <person name="Murat C."/>
            <person name="Payen T."/>
            <person name="Noel B."/>
            <person name="Kuo A."/>
            <person name="Morin E."/>
            <person name="Chen J."/>
            <person name="Kohler A."/>
            <person name="Krizsan K."/>
            <person name="Balestrini R."/>
            <person name="Da Silva C."/>
            <person name="Montanini B."/>
            <person name="Hainaut M."/>
            <person name="Levati E."/>
            <person name="Barry K.W."/>
            <person name="Belfiori B."/>
            <person name="Cichocki N."/>
            <person name="Clum A."/>
            <person name="Dockter R.B."/>
            <person name="Fauchery L."/>
            <person name="Guy J."/>
            <person name="Iotti M."/>
            <person name="Le Tacon F."/>
            <person name="Lindquist E.A."/>
            <person name="Lipzen A."/>
            <person name="Malagnac F."/>
            <person name="Mello A."/>
            <person name="Molinier V."/>
            <person name="Miyauchi S."/>
            <person name="Poulain J."/>
            <person name="Riccioni C."/>
            <person name="Rubini A."/>
            <person name="Sitrit Y."/>
            <person name="Splivallo R."/>
            <person name="Traeger S."/>
            <person name="Wang M."/>
            <person name="Zifcakova L."/>
            <person name="Wipf D."/>
            <person name="Zambonelli A."/>
            <person name="Paolocci F."/>
            <person name="Nowrousian M."/>
            <person name="Ottonello S."/>
            <person name="Baldrian P."/>
            <person name="Spatafora J.W."/>
            <person name="Henrissat B."/>
            <person name="Nagy L.G."/>
            <person name="Aury J.M."/>
            <person name="Wincker P."/>
            <person name="Grigoriev I.V."/>
            <person name="Bonfante P."/>
            <person name="Martin F.M."/>
        </authorList>
    </citation>
    <scope>NUCLEOTIDE SEQUENCE [LARGE SCALE GENOMIC DNA]</scope>
    <source>
        <strain evidence="12 13">CCBAS932</strain>
    </source>
</reference>
<evidence type="ECO:0000256" key="7">
    <source>
        <dbReference type="ARBA" id="ARBA00023295"/>
    </source>
</evidence>
<evidence type="ECO:0000313" key="13">
    <source>
        <dbReference type="Proteomes" id="UP000277580"/>
    </source>
</evidence>
<dbReference type="Pfam" id="PF10435">
    <property type="entry name" value="BetaGal_dom2"/>
    <property type="match status" value="1"/>
</dbReference>
<dbReference type="EMBL" id="ML119194">
    <property type="protein sequence ID" value="RPB07147.1"/>
    <property type="molecule type" value="Genomic_DNA"/>
</dbReference>
<dbReference type="Pfam" id="PF01301">
    <property type="entry name" value="Glyco_hydro_35"/>
    <property type="match status" value="1"/>
</dbReference>
<dbReference type="GO" id="GO:0005975">
    <property type="term" value="P:carbohydrate metabolic process"/>
    <property type="evidence" value="ECO:0007669"/>
    <property type="project" value="InterPro"/>
</dbReference>
<dbReference type="SMART" id="SM01029">
    <property type="entry name" value="BetaGal_dom2"/>
    <property type="match status" value="1"/>
</dbReference>
<evidence type="ECO:0000313" key="12">
    <source>
        <dbReference type="EMBL" id="RPB07147.1"/>
    </source>
</evidence>
<dbReference type="SUPFAM" id="SSF51011">
    <property type="entry name" value="Glycosyl hydrolase domain"/>
    <property type="match status" value="1"/>
</dbReference>
<dbReference type="FunFam" id="2.102.20.10:FF:000001">
    <property type="entry name" value="Beta-galactosidase A"/>
    <property type="match status" value="1"/>
</dbReference>
<dbReference type="InterPro" id="IPR017853">
    <property type="entry name" value="GH"/>
</dbReference>
<dbReference type="InterPro" id="IPR001944">
    <property type="entry name" value="Glycoside_Hdrlase_35"/>
</dbReference>
<gene>
    <name evidence="12" type="ORF">P167DRAFT_579605</name>
</gene>
<dbReference type="STRING" id="1392247.A0A3N4K9E7"/>
<protein>
    <recommendedName>
        <fullName evidence="3 8">Beta-galactosidase</fullName>
        <ecNumber evidence="3 8">3.2.1.23</ecNumber>
    </recommendedName>
</protein>
<evidence type="ECO:0000256" key="1">
    <source>
        <dbReference type="ARBA" id="ARBA00001412"/>
    </source>
</evidence>
<comment type="similarity">
    <text evidence="2 9">Belongs to the glycosyl hydrolase 35 family.</text>
</comment>
<evidence type="ECO:0000256" key="5">
    <source>
        <dbReference type="ARBA" id="ARBA00022801"/>
    </source>
</evidence>
<dbReference type="PRINTS" id="PR00742">
    <property type="entry name" value="GLHYDRLASE35"/>
</dbReference>
<evidence type="ECO:0000259" key="11">
    <source>
        <dbReference type="SMART" id="SM01029"/>
    </source>
</evidence>
<dbReference type="InterPro" id="IPR019801">
    <property type="entry name" value="Glyco_hydro_35_CS"/>
</dbReference>
<feature type="chain" id="PRO_5018324094" description="Beta-galactosidase" evidence="10">
    <location>
        <begin position="26"/>
        <end position="1020"/>
    </location>
</feature>
<dbReference type="Proteomes" id="UP000277580">
    <property type="component" value="Unassembled WGS sequence"/>
</dbReference>
<accession>A0A3N4K9E7</accession>
<dbReference type="InParanoid" id="A0A3N4K9E7"/>
<dbReference type="InterPro" id="IPR036833">
    <property type="entry name" value="BetaGal_dom3_sf"/>
</dbReference>
<dbReference type="InterPro" id="IPR018954">
    <property type="entry name" value="Betagal_dom2"/>
</dbReference>
<keyword evidence="13" id="KW-1185">Reference proteome</keyword>
<evidence type="ECO:0000256" key="4">
    <source>
        <dbReference type="ARBA" id="ARBA00022729"/>
    </source>
</evidence>
<dbReference type="FunFam" id="3.20.20.80:FF:000040">
    <property type="entry name" value="Beta-galactosidase A"/>
    <property type="match status" value="1"/>
</dbReference>
<dbReference type="Pfam" id="PF13364">
    <property type="entry name" value="BetaGal_ABD2"/>
    <property type="match status" value="2"/>
</dbReference>
<keyword evidence="4 10" id="KW-0732">Signal</keyword>
<evidence type="ECO:0000256" key="9">
    <source>
        <dbReference type="RuleBase" id="RU003679"/>
    </source>
</evidence>
<dbReference type="Gene3D" id="3.20.20.80">
    <property type="entry name" value="Glycosidases"/>
    <property type="match status" value="1"/>
</dbReference>
<dbReference type="EC" id="3.2.1.23" evidence="3 8"/>
<evidence type="ECO:0000256" key="2">
    <source>
        <dbReference type="ARBA" id="ARBA00009809"/>
    </source>
</evidence>
<evidence type="ECO:0000256" key="10">
    <source>
        <dbReference type="SAM" id="SignalP"/>
    </source>
</evidence>
<dbReference type="InterPro" id="IPR008979">
    <property type="entry name" value="Galactose-bd-like_sf"/>
</dbReference>
<dbReference type="SUPFAM" id="SSF117100">
    <property type="entry name" value="Beta-galactosidase LacA, domain 3"/>
    <property type="match status" value="1"/>
</dbReference>
<name>A0A3N4K9E7_9PEZI</name>
<dbReference type="SUPFAM" id="SSF51445">
    <property type="entry name" value="(Trans)glycosidases"/>
    <property type="match status" value="1"/>
</dbReference>
<dbReference type="Pfam" id="PF13363">
    <property type="entry name" value="BetaGal_dom3"/>
    <property type="match status" value="1"/>
</dbReference>
<dbReference type="Gene3D" id="2.60.120.260">
    <property type="entry name" value="Galactose-binding domain-like"/>
    <property type="match status" value="2"/>
</dbReference>
<keyword evidence="7 8" id="KW-0326">Glycosidase</keyword>
<proteinExistence type="inferred from homology"/>
<feature type="domain" description="Beta-galactosidase" evidence="11">
    <location>
        <begin position="405"/>
        <end position="591"/>
    </location>
</feature>
<dbReference type="InterPro" id="IPR031330">
    <property type="entry name" value="Gly_Hdrlase_35_cat"/>
</dbReference>
<dbReference type="GO" id="GO:0004565">
    <property type="term" value="F:beta-galactosidase activity"/>
    <property type="evidence" value="ECO:0007669"/>
    <property type="project" value="UniProtKB-EC"/>
</dbReference>
<evidence type="ECO:0000256" key="6">
    <source>
        <dbReference type="ARBA" id="ARBA00023180"/>
    </source>
</evidence>
<dbReference type="Gene3D" id="2.60.390.10">
    <property type="entry name" value="Beta-galactosidase, domain 3"/>
    <property type="match status" value="1"/>
</dbReference>
<dbReference type="OrthoDB" id="1657402at2759"/>
<dbReference type="InterPro" id="IPR025972">
    <property type="entry name" value="BetaGal_dom3"/>
</dbReference>
<dbReference type="PANTHER" id="PTHR23421">
    <property type="entry name" value="BETA-GALACTOSIDASE RELATED"/>
    <property type="match status" value="1"/>
</dbReference>
<comment type="catalytic activity">
    <reaction evidence="1 8">
        <text>Hydrolysis of terminal non-reducing beta-D-galactose residues in beta-D-galactosides.</text>
        <dbReference type="EC" id="3.2.1.23"/>
    </reaction>
</comment>
<evidence type="ECO:0000256" key="8">
    <source>
        <dbReference type="RuleBase" id="RU000675"/>
    </source>
</evidence>
<evidence type="ECO:0000256" key="3">
    <source>
        <dbReference type="ARBA" id="ARBA00012756"/>
    </source>
</evidence>
<dbReference type="InterPro" id="IPR025300">
    <property type="entry name" value="BetaGal_jelly_roll_dom"/>
</dbReference>
<dbReference type="InterPro" id="IPR037110">
    <property type="entry name" value="Betagal_dom2_sf"/>
</dbReference>
<dbReference type="Gene3D" id="2.102.20.10">
    <property type="entry name" value="Beta-galactosidase, domain 2"/>
    <property type="match status" value="1"/>
</dbReference>
<dbReference type="PROSITE" id="PS01182">
    <property type="entry name" value="GLYCOSYL_HYDROL_F35"/>
    <property type="match status" value="1"/>
</dbReference>
<organism evidence="12 13">
    <name type="scientific">Morchella conica CCBAS932</name>
    <dbReference type="NCBI Taxonomy" id="1392247"/>
    <lineage>
        <taxon>Eukaryota</taxon>
        <taxon>Fungi</taxon>
        <taxon>Dikarya</taxon>
        <taxon>Ascomycota</taxon>
        <taxon>Pezizomycotina</taxon>
        <taxon>Pezizomycetes</taxon>
        <taxon>Pezizales</taxon>
        <taxon>Morchellaceae</taxon>
        <taxon>Morchella</taxon>
    </lineage>
</organism>
<keyword evidence="5 8" id="KW-0378">Hydrolase</keyword>